<comment type="caution">
    <text evidence="5">The sequence shown here is derived from an EMBL/GenBank/DDBJ whole genome shotgun (WGS) entry which is preliminary data.</text>
</comment>
<keyword evidence="6" id="KW-1185">Reference proteome</keyword>
<evidence type="ECO:0000256" key="3">
    <source>
        <dbReference type="PROSITE-ProRule" id="PRU00042"/>
    </source>
</evidence>
<sequence length="336" mass="38201">MAFEAESDFSKQLTTRHKCSACFKQYNKKEHLVEHMKVSYHSVHQPRCGVCLKHCKSFESLREHVIGPLPKEDCSRVFSEQGCNLCLKVFDSPISLSEHKRSCRLPAPSPIGTMKLPYSDPIVVSHNGRGPGAIAIDCEMVGGGDDGTLDLCALVCLIDEDENVIFHTYVRPQIPVTNYRYEITGLTEEHLRDAMPLKLVQEKILQILYNGESIVRARMQGGKARLLVGHALEHDLDCLRMTYPDNLLRYNIQTSFHDPYVDSVSAMRLYKRMRAQDHLNDASEISTDAYISQNVTSKFDSLRAKELEQMSPDELYEISRPNYKCWCLDSSQAIQP</sequence>
<reference evidence="5 6" key="1">
    <citation type="journal article" date="2023" name="G3 (Bethesda)">
        <title>A haplotype-resolved chromosome-scale genome for Quercus rubra L. provides insights into the genetics of adaptive traits for red oak species.</title>
        <authorList>
            <person name="Kapoor B."/>
            <person name="Jenkins J."/>
            <person name="Schmutz J."/>
            <person name="Zhebentyayeva T."/>
            <person name="Kuelheim C."/>
            <person name="Coggeshall M."/>
            <person name="Heim C."/>
            <person name="Lasky J.R."/>
            <person name="Leites L."/>
            <person name="Islam-Faridi N."/>
            <person name="Romero-Severson J."/>
            <person name="DeLeo V.L."/>
            <person name="Lucas S.M."/>
            <person name="Lazic D."/>
            <person name="Gailing O."/>
            <person name="Carlson J."/>
            <person name="Staton M."/>
        </authorList>
    </citation>
    <scope>NUCLEOTIDE SEQUENCE [LARGE SCALE GENOMIC DNA]</scope>
    <source>
        <strain evidence="5">Pseudo-F2</strain>
    </source>
</reference>
<dbReference type="AlphaFoldDB" id="A0AAN7HWI2"/>
<dbReference type="PROSITE" id="PS50157">
    <property type="entry name" value="ZINC_FINGER_C2H2_2"/>
    <property type="match status" value="1"/>
</dbReference>
<feature type="domain" description="C2H2-type" evidence="4">
    <location>
        <begin position="17"/>
        <end position="46"/>
    </location>
</feature>
<dbReference type="EMBL" id="JAXUIC010000012">
    <property type="protein sequence ID" value="KAK4558490.1"/>
    <property type="molecule type" value="Genomic_DNA"/>
</dbReference>
<proteinExistence type="predicted"/>
<dbReference type="InterPro" id="IPR047021">
    <property type="entry name" value="REXO1/3/4-like"/>
</dbReference>
<dbReference type="GO" id="GO:0004527">
    <property type="term" value="F:exonuclease activity"/>
    <property type="evidence" value="ECO:0007669"/>
    <property type="project" value="InterPro"/>
</dbReference>
<dbReference type="GO" id="GO:0008270">
    <property type="term" value="F:zinc ion binding"/>
    <property type="evidence" value="ECO:0007669"/>
    <property type="project" value="UniProtKB-KW"/>
</dbReference>
<keyword evidence="1" id="KW-0540">Nuclease</keyword>
<dbReference type="SUPFAM" id="SSF53098">
    <property type="entry name" value="Ribonuclease H-like"/>
    <property type="match status" value="1"/>
</dbReference>
<dbReference type="InterPro" id="IPR013520">
    <property type="entry name" value="Ribonucl_H"/>
</dbReference>
<dbReference type="GO" id="GO:0003676">
    <property type="term" value="F:nucleic acid binding"/>
    <property type="evidence" value="ECO:0007669"/>
    <property type="project" value="InterPro"/>
</dbReference>
<evidence type="ECO:0000313" key="6">
    <source>
        <dbReference type="Proteomes" id="UP001324115"/>
    </source>
</evidence>
<dbReference type="InterPro" id="IPR036397">
    <property type="entry name" value="RNaseH_sf"/>
</dbReference>
<evidence type="ECO:0000256" key="2">
    <source>
        <dbReference type="ARBA" id="ARBA00022801"/>
    </source>
</evidence>
<dbReference type="PROSITE" id="PS00028">
    <property type="entry name" value="ZINC_FINGER_C2H2_1"/>
    <property type="match status" value="1"/>
</dbReference>
<evidence type="ECO:0000256" key="1">
    <source>
        <dbReference type="ARBA" id="ARBA00022722"/>
    </source>
</evidence>
<dbReference type="InterPro" id="IPR012337">
    <property type="entry name" value="RNaseH-like_sf"/>
</dbReference>
<keyword evidence="3" id="KW-0479">Metal-binding</keyword>
<evidence type="ECO:0000313" key="5">
    <source>
        <dbReference type="EMBL" id="KAK4558490.1"/>
    </source>
</evidence>
<accession>A0AAN7HWI2</accession>
<dbReference type="PANTHER" id="PTHR12801">
    <property type="entry name" value="RNA EXONUCLEASE REXO1 / RECO3 FAMILY MEMBER-RELATED"/>
    <property type="match status" value="1"/>
</dbReference>
<dbReference type="InterPro" id="IPR013087">
    <property type="entry name" value="Znf_C2H2_type"/>
</dbReference>
<gene>
    <name evidence="5" type="ORF">RGQ29_008002</name>
</gene>
<evidence type="ECO:0000259" key="4">
    <source>
        <dbReference type="PROSITE" id="PS50157"/>
    </source>
</evidence>
<dbReference type="GO" id="GO:0005634">
    <property type="term" value="C:nucleus"/>
    <property type="evidence" value="ECO:0007669"/>
    <property type="project" value="TreeGrafter"/>
</dbReference>
<name>A0AAN7HWI2_QUERU</name>
<protein>
    <recommendedName>
        <fullName evidence="4">C2H2-type domain-containing protein</fullName>
    </recommendedName>
</protein>
<dbReference type="Proteomes" id="UP001324115">
    <property type="component" value="Unassembled WGS sequence"/>
</dbReference>
<dbReference type="Gene3D" id="3.30.420.10">
    <property type="entry name" value="Ribonuclease H-like superfamily/Ribonuclease H"/>
    <property type="match status" value="1"/>
</dbReference>
<keyword evidence="3" id="KW-0862">Zinc</keyword>
<organism evidence="5 6">
    <name type="scientific">Quercus rubra</name>
    <name type="common">Northern red oak</name>
    <name type="synonym">Quercus borealis</name>
    <dbReference type="NCBI Taxonomy" id="3512"/>
    <lineage>
        <taxon>Eukaryota</taxon>
        <taxon>Viridiplantae</taxon>
        <taxon>Streptophyta</taxon>
        <taxon>Embryophyta</taxon>
        <taxon>Tracheophyta</taxon>
        <taxon>Spermatophyta</taxon>
        <taxon>Magnoliopsida</taxon>
        <taxon>eudicotyledons</taxon>
        <taxon>Gunneridae</taxon>
        <taxon>Pentapetalae</taxon>
        <taxon>rosids</taxon>
        <taxon>fabids</taxon>
        <taxon>Fagales</taxon>
        <taxon>Fagaceae</taxon>
        <taxon>Quercus</taxon>
    </lineage>
</organism>
<dbReference type="SMART" id="SM00479">
    <property type="entry name" value="EXOIII"/>
    <property type="match status" value="1"/>
</dbReference>
<keyword evidence="3" id="KW-0863">Zinc-finger</keyword>
<keyword evidence="2" id="KW-0378">Hydrolase</keyword>
<dbReference type="Pfam" id="PF00929">
    <property type="entry name" value="RNase_T"/>
    <property type="match status" value="1"/>
</dbReference>
<dbReference type="PANTHER" id="PTHR12801:SF123">
    <property type="entry name" value="RNA EXONUCLEASE 4"/>
    <property type="match status" value="1"/>
</dbReference>